<proteinExistence type="predicted"/>
<name>A0AAU8PE29_DESK7</name>
<dbReference type="Proteomes" id="UP000009229">
    <property type="component" value="Chromosome"/>
</dbReference>
<evidence type="ECO:0000313" key="2">
    <source>
        <dbReference type="Proteomes" id="UP000009229"/>
    </source>
</evidence>
<organism evidence="1 2">
    <name type="scientific">Desulfofundulus kuznetsovii (strain DSM 6115 / VKM B-1805 / 17)</name>
    <name type="common">Desulfotomaculum kuznetsovii</name>
    <dbReference type="NCBI Taxonomy" id="760568"/>
    <lineage>
        <taxon>Bacteria</taxon>
        <taxon>Bacillati</taxon>
        <taxon>Bacillota</taxon>
        <taxon>Clostridia</taxon>
        <taxon>Eubacteriales</taxon>
        <taxon>Peptococcaceae</taxon>
        <taxon>Desulfofundulus</taxon>
    </lineage>
</organism>
<gene>
    <name evidence="1" type="ordered locus">Desku_2824</name>
</gene>
<accession>A0AAU8PE29</accession>
<reference evidence="2" key="1">
    <citation type="submission" date="2011-05" db="EMBL/GenBank/DDBJ databases">
        <title>Complete sequence of Desulfotomaculum kuznetsovii DSM 6115.</title>
        <authorList>
            <person name="Lucas S."/>
            <person name="Han J."/>
            <person name="Lapidus A."/>
            <person name="Cheng J.-F."/>
            <person name="Goodwin L."/>
            <person name="Pitluck S."/>
            <person name="Peters L."/>
            <person name="Mikhailova N."/>
            <person name="Lu M."/>
            <person name="Saunders E."/>
            <person name="Han C."/>
            <person name="Tapia R."/>
            <person name="Land M."/>
            <person name="Hauser L."/>
            <person name="Kyrpides N."/>
            <person name="Ivanova N."/>
            <person name="Pagani I."/>
            <person name="Nazina T."/>
            <person name="Ivanova A."/>
            <person name="Parshina S."/>
            <person name="Kuever J."/>
            <person name="Muyzer G."/>
            <person name="Plugge C."/>
            <person name="Stams A."/>
            <person name="Woyke T."/>
        </authorList>
    </citation>
    <scope>NUCLEOTIDE SEQUENCE [LARGE SCALE GENOMIC DNA]</scope>
    <source>
        <strain evidence="2">DSM 6115 / VKM B-1805 / 17</strain>
    </source>
</reference>
<dbReference type="EMBL" id="CP002770">
    <property type="protein sequence ID" value="AEG16335.1"/>
    <property type="molecule type" value="Genomic_DNA"/>
</dbReference>
<keyword evidence="2" id="KW-1185">Reference proteome</keyword>
<protein>
    <submittedName>
        <fullName evidence="1">Uncharacterized protein</fullName>
    </submittedName>
</protein>
<dbReference type="KEGG" id="dku:Desku_2824"/>
<dbReference type="Gene3D" id="2.120.10.60">
    <property type="entry name" value="Tricorn protease N-terminal domain"/>
    <property type="match status" value="1"/>
</dbReference>
<dbReference type="SUPFAM" id="SSF82171">
    <property type="entry name" value="DPP6 N-terminal domain-like"/>
    <property type="match status" value="1"/>
</dbReference>
<evidence type="ECO:0000313" key="1">
    <source>
        <dbReference type="EMBL" id="AEG16335.1"/>
    </source>
</evidence>
<sequence>MQPPQPLPEKTAEILGIKVTTGGGTVRGGAIHLASFVMERGALDYTPAAAMFSPDGRWITFQGRQEQPDGRTAGLWVMALDGPGGRLLAQIGEKEFTSGTLALQLLGWTRDNQVVFARQGTQPDGAHQGQRGISLWAAAPEQGEAREFAWLPVPEGMVRQILFNLREKEAFSRPRDDLPGLFRSPGVQQVAEID</sequence>
<dbReference type="AlphaFoldDB" id="A0AAU8PE29"/>